<dbReference type="PANTHER" id="PTHR48094:SF19">
    <property type="entry name" value="DJ-1_PFPI DOMAIN-CONTAINING PROTEIN"/>
    <property type="match status" value="1"/>
</dbReference>
<comment type="caution">
    <text evidence="2">The sequence shown here is derived from an EMBL/GenBank/DDBJ whole genome shotgun (WGS) entry which is preliminary data.</text>
</comment>
<dbReference type="eggNOG" id="COG0693">
    <property type="taxonomic scope" value="Bacteria"/>
</dbReference>
<dbReference type="Pfam" id="PF01965">
    <property type="entry name" value="DJ-1_PfpI"/>
    <property type="match status" value="1"/>
</dbReference>
<dbReference type="InterPro" id="IPR029062">
    <property type="entry name" value="Class_I_gatase-like"/>
</dbReference>
<evidence type="ECO:0000313" key="3">
    <source>
        <dbReference type="Proteomes" id="UP000050961"/>
    </source>
</evidence>
<proteinExistence type="predicted"/>
<dbReference type="InterPro" id="IPR050325">
    <property type="entry name" value="Prot/Nucl_acid_deglycase"/>
</dbReference>
<dbReference type="PANTHER" id="PTHR48094">
    <property type="entry name" value="PROTEIN/NUCLEIC ACID DEGLYCASE DJ-1-RELATED"/>
    <property type="match status" value="1"/>
</dbReference>
<dbReference type="Gene3D" id="3.40.50.880">
    <property type="match status" value="1"/>
</dbReference>
<name>A0A0R2DPM7_9LACO</name>
<dbReference type="SUPFAM" id="SSF52317">
    <property type="entry name" value="Class I glutamine amidotransferase-like"/>
    <property type="match status" value="1"/>
</dbReference>
<dbReference type="PATRIC" id="fig|1423806.3.peg.2144"/>
<dbReference type="GO" id="GO:0005737">
    <property type="term" value="C:cytoplasm"/>
    <property type="evidence" value="ECO:0007669"/>
    <property type="project" value="TreeGrafter"/>
</dbReference>
<keyword evidence="3" id="KW-1185">Reference proteome</keyword>
<evidence type="ECO:0000313" key="2">
    <source>
        <dbReference type="EMBL" id="KRN05542.1"/>
    </source>
</evidence>
<evidence type="ECO:0000259" key="1">
    <source>
        <dbReference type="Pfam" id="PF01965"/>
    </source>
</evidence>
<gene>
    <name evidence="2" type="ORF">FD15_GL002104</name>
</gene>
<sequence length="216" mass="24355">MLSYVPTKVYILLRGGAGLKIAIFFILNEYADWEGAYLASELNRSSDWKVKTASINSEVISIGGFKTIVDYHIPEIPAKIDLLVLIGGNSWSIKNDHLRKLIAKQLRSKRPVAAICGAVDFLAQNGLLTHYKHTGNAQYLWKNYSNYTNHDDFIEKQAVKDLNLVTANGTASLEFTKLILKLIDFLPESEIDKSMALHELGFYKYCEMYGNPYLAN</sequence>
<dbReference type="InterPro" id="IPR002818">
    <property type="entry name" value="DJ-1/PfpI"/>
</dbReference>
<reference evidence="2 3" key="1">
    <citation type="journal article" date="2015" name="Genome Announc.">
        <title>Expanding the biotechnology potential of lactobacilli through comparative genomics of 213 strains and associated genera.</title>
        <authorList>
            <person name="Sun Z."/>
            <person name="Harris H.M."/>
            <person name="McCann A."/>
            <person name="Guo C."/>
            <person name="Argimon S."/>
            <person name="Zhang W."/>
            <person name="Yang X."/>
            <person name="Jeffery I.B."/>
            <person name="Cooney J.C."/>
            <person name="Kagawa T.F."/>
            <person name="Liu W."/>
            <person name="Song Y."/>
            <person name="Salvetti E."/>
            <person name="Wrobel A."/>
            <person name="Rasinkangas P."/>
            <person name="Parkhill J."/>
            <person name="Rea M.C."/>
            <person name="O'Sullivan O."/>
            <person name="Ritari J."/>
            <person name="Douillard F.P."/>
            <person name="Paul Ross R."/>
            <person name="Yang R."/>
            <person name="Briner A.E."/>
            <person name="Felis G.E."/>
            <person name="de Vos W.M."/>
            <person name="Barrangou R."/>
            <person name="Klaenhammer T.R."/>
            <person name="Caufield P.W."/>
            <person name="Cui Y."/>
            <person name="Zhang H."/>
            <person name="O'Toole P.W."/>
        </authorList>
    </citation>
    <scope>NUCLEOTIDE SEQUENCE [LARGE SCALE GENOMIC DNA]</scope>
    <source>
        <strain evidence="2 3">DSM 21376</strain>
    </source>
</reference>
<dbReference type="EMBL" id="AYZF01000017">
    <property type="protein sequence ID" value="KRN05542.1"/>
    <property type="molecule type" value="Genomic_DNA"/>
</dbReference>
<protein>
    <submittedName>
        <fullName evidence="2">4-methyl-5(B-hydroxyethyl)-thiazole monophosphate biosynthesis protein</fullName>
    </submittedName>
</protein>
<dbReference type="AlphaFoldDB" id="A0A0R2DPM7"/>
<dbReference type="CDD" id="cd03140">
    <property type="entry name" value="GATase1_PfpI_3"/>
    <property type="match status" value="1"/>
</dbReference>
<organism evidence="2 3">
    <name type="scientific">Liquorilactobacillus sucicola DSM 21376 = JCM 15457</name>
    <dbReference type="NCBI Taxonomy" id="1423806"/>
    <lineage>
        <taxon>Bacteria</taxon>
        <taxon>Bacillati</taxon>
        <taxon>Bacillota</taxon>
        <taxon>Bacilli</taxon>
        <taxon>Lactobacillales</taxon>
        <taxon>Lactobacillaceae</taxon>
        <taxon>Liquorilactobacillus</taxon>
    </lineage>
</organism>
<accession>A0A0R2DPM7</accession>
<dbReference type="Proteomes" id="UP000050961">
    <property type="component" value="Unassembled WGS sequence"/>
</dbReference>
<feature type="domain" description="DJ-1/PfpI" evidence="1">
    <location>
        <begin position="22"/>
        <end position="181"/>
    </location>
</feature>
<dbReference type="STRING" id="1423806.FD15_GL002104"/>